<sequence length="115" mass="12840">MCYVSNEIRLMGRGWLNQAIPEYLQALKIICASIAQQKEPKAEVKPTIGERQVEGLFNTLKREIAKLRGEGTPAEILQKESRQGQRGTAMQSQPPLRRSPLAFVTSRGGWTSTLT</sequence>
<protein>
    <submittedName>
        <fullName evidence="3">Uncharacterized protein</fullName>
    </submittedName>
</protein>
<accession>A0A914XFC3</accession>
<dbReference type="Proteomes" id="UP000887566">
    <property type="component" value="Unplaced"/>
</dbReference>
<dbReference type="AlphaFoldDB" id="A0A914XFC3"/>
<proteinExistence type="predicted"/>
<keyword evidence="2" id="KW-1185">Reference proteome</keyword>
<name>A0A914XFC3_9BILA</name>
<evidence type="ECO:0000313" key="2">
    <source>
        <dbReference type="Proteomes" id="UP000887566"/>
    </source>
</evidence>
<organism evidence="2 3">
    <name type="scientific">Plectus sambesii</name>
    <dbReference type="NCBI Taxonomy" id="2011161"/>
    <lineage>
        <taxon>Eukaryota</taxon>
        <taxon>Metazoa</taxon>
        <taxon>Ecdysozoa</taxon>
        <taxon>Nematoda</taxon>
        <taxon>Chromadorea</taxon>
        <taxon>Plectida</taxon>
        <taxon>Plectina</taxon>
        <taxon>Plectoidea</taxon>
        <taxon>Plectidae</taxon>
        <taxon>Plectus</taxon>
    </lineage>
</organism>
<evidence type="ECO:0000313" key="3">
    <source>
        <dbReference type="WBParaSite" id="PSAMB.scaffold8009size6764.g30836.t1"/>
    </source>
</evidence>
<reference evidence="3" key="1">
    <citation type="submission" date="2022-11" db="UniProtKB">
        <authorList>
            <consortium name="WormBaseParasite"/>
        </authorList>
    </citation>
    <scope>IDENTIFICATION</scope>
</reference>
<evidence type="ECO:0000256" key="1">
    <source>
        <dbReference type="SAM" id="MobiDB-lite"/>
    </source>
</evidence>
<feature type="region of interest" description="Disordered" evidence="1">
    <location>
        <begin position="77"/>
        <end position="115"/>
    </location>
</feature>
<feature type="compositionally biased region" description="Polar residues" evidence="1">
    <location>
        <begin position="84"/>
        <end position="94"/>
    </location>
</feature>
<dbReference type="WBParaSite" id="PSAMB.scaffold8009size6764.g30836.t1">
    <property type="protein sequence ID" value="PSAMB.scaffold8009size6764.g30836.t1"/>
    <property type="gene ID" value="PSAMB.scaffold8009size6764.g30836"/>
</dbReference>